<gene>
    <name evidence="3" type="ORF">RDB_LOCUS166485</name>
</gene>
<organism evidence="3 4">
    <name type="scientific">Rhizoctonia solani</name>
    <dbReference type="NCBI Taxonomy" id="456999"/>
    <lineage>
        <taxon>Eukaryota</taxon>
        <taxon>Fungi</taxon>
        <taxon>Dikarya</taxon>
        <taxon>Basidiomycota</taxon>
        <taxon>Agaricomycotina</taxon>
        <taxon>Agaricomycetes</taxon>
        <taxon>Cantharellales</taxon>
        <taxon>Ceratobasidiaceae</taxon>
        <taxon>Rhizoctonia</taxon>
    </lineage>
</organism>
<dbReference type="EMBL" id="CAJMWY010004303">
    <property type="protein sequence ID" value="CAE6527056.1"/>
    <property type="molecule type" value="Genomic_DNA"/>
</dbReference>
<proteinExistence type="predicted"/>
<sequence>MLCSICLFLISVCPAMLYGQHVPLKQTWKNNTKNFLMGTATPYATIVLSVIGQPRISRVSANKELHAPGNAISRFLSPVLFRRVSPAETSGYAFARNSFALLSIIILVFRAITALQNTQNQIGTRLVSNKCDWGLVAQDHNLRLLLAIPKHGGVTKPPVQVNVAKNEGREQVDCWLDNAFEDPRDCTSEDIEHIHPFSRTFSCPPAVSFKDYRNLASMLTYHIEVTASNVSSPLTDRDMPDLWLSNKNEIKLHPEDSNDIRKQKQCHNPFYGHTAQLYMPSWTLRPGYHVEAQAQLATRRFITSSFISDLIFNWEPEYSHVSLYPIVESGVSALPNNTQATATLRVTFKPAYVYSRDRKAFQDMDRASREPIRHEEWCTFIQDYREGNVFDVVGSIGGLFALLQAAHVFLFGRPMLWGLTGAKLLTPFGILGACSSRNFRRRLREQYHREPTEDNPETLRIGAFLRDFVIELGPADGTSEPGPPAGISSEVQGSSTPGKNAPDYQVPLLSLGLQKSSSFENSDGTSGASVSAMHIKSEDNV</sequence>
<feature type="compositionally biased region" description="Polar residues" evidence="1">
    <location>
        <begin position="489"/>
        <end position="498"/>
    </location>
</feature>
<feature type="signal peptide" evidence="2">
    <location>
        <begin position="1"/>
        <end position="19"/>
    </location>
</feature>
<keyword evidence="2" id="KW-0732">Signal</keyword>
<reference evidence="3" key="1">
    <citation type="submission" date="2021-01" db="EMBL/GenBank/DDBJ databases">
        <authorList>
            <person name="Kaushik A."/>
        </authorList>
    </citation>
    <scope>NUCLEOTIDE SEQUENCE</scope>
    <source>
        <strain evidence="3">AG4-RS23</strain>
    </source>
</reference>
<name>A0A8H3HMZ4_9AGAM</name>
<evidence type="ECO:0000313" key="4">
    <source>
        <dbReference type="Proteomes" id="UP000663861"/>
    </source>
</evidence>
<feature type="chain" id="PRO_5034970068" evidence="2">
    <location>
        <begin position="20"/>
        <end position="541"/>
    </location>
</feature>
<dbReference type="AlphaFoldDB" id="A0A8H3HMZ4"/>
<dbReference type="Proteomes" id="UP000663861">
    <property type="component" value="Unassembled WGS sequence"/>
</dbReference>
<accession>A0A8H3HMZ4</accession>
<evidence type="ECO:0000256" key="2">
    <source>
        <dbReference type="SAM" id="SignalP"/>
    </source>
</evidence>
<protein>
    <submittedName>
        <fullName evidence="3">Uncharacterized protein</fullName>
    </submittedName>
</protein>
<feature type="region of interest" description="Disordered" evidence="1">
    <location>
        <begin position="475"/>
        <end position="541"/>
    </location>
</feature>
<feature type="compositionally biased region" description="Polar residues" evidence="1">
    <location>
        <begin position="513"/>
        <end position="529"/>
    </location>
</feature>
<comment type="caution">
    <text evidence="3">The sequence shown here is derived from an EMBL/GenBank/DDBJ whole genome shotgun (WGS) entry which is preliminary data.</text>
</comment>
<evidence type="ECO:0000256" key="1">
    <source>
        <dbReference type="SAM" id="MobiDB-lite"/>
    </source>
</evidence>
<evidence type="ECO:0000313" key="3">
    <source>
        <dbReference type="EMBL" id="CAE6527056.1"/>
    </source>
</evidence>